<dbReference type="InterPro" id="IPR011033">
    <property type="entry name" value="PRC_barrel-like_sf"/>
</dbReference>
<sequence length="79" mass="8994">MRFSEISSKEIVNITTGTKLGMLGHTDLEINAETGEIRAFILPNYKWFGIKKEASEFKINWNAISKIGEDMIMIEEQEG</sequence>
<dbReference type="Gene3D" id="2.30.30.240">
    <property type="entry name" value="PRC-barrel domain"/>
    <property type="match status" value="1"/>
</dbReference>
<reference evidence="2" key="1">
    <citation type="submission" date="2024-07" db="EMBL/GenBank/DDBJ databases">
        <title>Halotolerant mesophilic bacterium Ornithinibacillus sp. 4-3, sp. nov., isolated from soil.</title>
        <authorList>
            <person name="Sidarenka A.V."/>
            <person name="Guliayeva D.E."/>
            <person name="Leanovich S.I."/>
            <person name="Hileuskaya K.S."/>
            <person name="Akhremchuk A.E."/>
            <person name="Sikolenko M.A."/>
            <person name="Valentovich L.N."/>
        </authorList>
    </citation>
    <scope>NUCLEOTIDE SEQUENCE</scope>
    <source>
        <strain evidence="2">4-3</strain>
    </source>
</reference>
<evidence type="ECO:0000313" key="2">
    <source>
        <dbReference type="EMBL" id="XDK34195.1"/>
    </source>
</evidence>
<dbReference type="EMBL" id="CP162599">
    <property type="protein sequence ID" value="XDK34195.1"/>
    <property type="molecule type" value="Genomic_DNA"/>
</dbReference>
<organism evidence="2">
    <name type="scientific">Ornithinibacillus sp. 4-3</name>
    <dbReference type="NCBI Taxonomy" id="3231488"/>
    <lineage>
        <taxon>Bacteria</taxon>
        <taxon>Bacillati</taxon>
        <taxon>Bacillota</taxon>
        <taxon>Bacilli</taxon>
        <taxon>Bacillales</taxon>
        <taxon>Bacillaceae</taxon>
        <taxon>Ornithinibacillus</taxon>
    </lineage>
</organism>
<dbReference type="RefSeq" id="WP_368654872.1">
    <property type="nucleotide sequence ID" value="NZ_CP162599.1"/>
</dbReference>
<dbReference type="NCBIfam" id="TIGR02888">
    <property type="entry name" value="spore_YlmC_YmxH"/>
    <property type="match status" value="1"/>
</dbReference>
<dbReference type="PANTHER" id="PTHR40061">
    <property type="entry name" value="SPORULATION PROTEIN YLMC-RELATED"/>
    <property type="match status" value="1"/>
</dbReference>
<evidence type="ECO:0000259" key="1">
    <source>
        <dbReference type="Pfam" id="PF05239"/>
    </source>
</evidence>
<proteinExistence type="predicted"/>
<dbReference type="Pfam" id="PF05239">
    <property type="entry name" value="PRC"/>
    <property type="match status" value="1"/>
</dbReference>
<dbReference type="PANTHER" id="PTHR40061:SF2">
    <property type="entry name" value="PRC-BARREL DOMAIN-CONTAINING PROTEIN"/>
    <property type="match status" value="1"/>
</dbReference>
<dbReference type="InterPro" id="IPR014238">
    <property type="entry name" value="Spore_YlmC/YmxH"/>
</dbReference>
<name>A0AB39HUR6_9BACI</name>
<protein>
    <submittedName>
        <fullName evidence="2">YlmC/YmxH family sporulation protein</fullName>
    </submittedName>
</protein>
<dbReference type="InterPro" id="IPR027275">
    <property type="entry name" value="PRC-brl_dom"/>
</dbReference>
<accession>A0AB39HUR6</accession>
<gene>
    <name evidence="2" type="ORF">AB4Y30_07555</name>
</gene>
<feature type="domain" description="PRC-barrel" evidence="1">
    <location>
        <begin position="2"/>
        <end position="76"/>
    </location>
</feature>
<dbReference type="AlphaFoldDB" id="A0AB39HUR6"/>
<dbReference type="SUPFAM" id="SSF50346">
    <property type="entry name" value="PRC-barrel domain"/>
    <property type="match status" value="1"/>
</dbReference>